<name>A0A443SSY5_9ACAR</name>
<proteinExistence type="predicted"/>
<protein>
    <recommendedName>
        <fullName evidence="2">PWWP domain-containing protein</fullName>
    </recommendedName>
</protein>
<dbReference type="Pfam" id="PF20886">
    <property type="entry name" value="PWP3A-B_C"/>
    <property type="match status" value="1"/>
</dbReference>
<gene>
    <name evidence="3" type="ORF">B4U80_00179</name>
</gene>
<feature type="compositionally biased region" description="Polar residues" evidence="1">
    <location>
        <begin position="212"/>
        <end position="222"/>
    </location>
</feature>
<dbReference type="STRING" id="299467.A0A443SSY5"/>
<dbReference type="VEuPathDB" id="VectorBase:LDEU001393"/>
<dbReference type="Gene3D" id="2.30.30.140">
    <property type="match status" value="1"/>
</dbReference>
<feature type="region of interest" description="Disordered" evidence="1">
    <location>
        <begin position="601"/>
        <end position="655"/>
    </location>
</feature>
<dbReference type="InterPro" id="IPR035504">
    <property type="entry name" value="MUM1-like_PWWP"/>
</dbReference>
<feature type="compositionally biased region" description="Basic and acidic residues" evidence="1">
    <location>
        <begin position="1121"/>
        <end position="1132"/>
    </location>
</feature>
<feature type="region of interest" description="Disordered" evidence="1">
    <location>
        <begin position="237"/>
        <end position="256"/>
    </location>
</feature>
<feature type="compositionally biased region" description="Polar residues" evidence="1">
    <location>
        <begin position="839"/>
        <end position="851"/>
    </location>
</feature>
<dbReference type="EMBL" id="NCKV01000430">
    <property type="protein sequence ID" value="RWS30648.1"/>
    <property type="molecule type" value="Genomic_DNA"/>
</dbReference>
<feature type="compositionally biased region" description="Low complexity" evidence="1">
    <location>
        <begin position="548"/>
        <end position="566"/>
    </location>
</feature>
<evidence type="ECO:0000313" key="3">
    <source>
        <dbReference type="EMBL" id="RWS30648.1"/>
    </source>
</evidence>
<feature type="compositionally biased region" description="Acidic residues" evidence="1">
    <location>
        <begin position="1491"/>
        <end position="1502"/>
    </location>
</feature>
<feature type="compositionally biased region" description="Basic and acidic residues" evidence="1">
    <location>
        <begin position="852"/>
        <end position="865"/>
    </location>
</feature>
<feature type="compositionally biased region" description="Low complexity" evidence="1">
    <location>
        <begin position="634"/>
        <end position="655"/>
    </location>
</feature>
<evidence type="ECO:0000259" key="2">
    <source>
        <dbReference type="Pfam" id="PF20886"/>
    </source>
</evidence>
<comment type="caution">
    <text evidence="3">The sequence shown here is derived from an EMBL/GenBank/DDBJ whole genome shotgun (WGS) entry which is preliminary data.</text>
</comment>
<feature type="region of interest" description="Disordered" evidence="1">
    <location>
        <begin position="1487"/>
        <end position="1513"/>
    </location>
</feature>
<organism evidence="3 4">
    <name type="scientific">Leptotrombidium deliense</name>
    <dbReference type="NCBI Taxonomy" id="299467"/>
    <lineage>
        <taxon>Eukaryota</taxon>
        <taxon>Metazoa</taxon>
        <taxon>Ecdysozoa</taxon>
        <taxon>Arthropoda</taxon>
        <taxon>Chelicerata</taxon>
        <taxon>Arachnida</taxon>
        <taxon>Acari</taxon>
        <taxon>Acariformes</taxon>
        <taxon>Trombidiformes</taxon>
        <taxon>Prostigmata</taxon>
        <taxon>Anystina</taxon>
        <taxon>Parasitengona</taxon>
        <taxon>Trombiculoidea</taxon>
        <taxon>Trombiculidae</taxon>
        <taxon>Leptotrombidium</taxon>
    </lineage>
</organism>
<feature type="compositionally biased region" description="Low complexity" evidence="1">
    <location>
        <begin position="917"/>
        <end position="942"/>
    </location>
</feature>
<feature type="region of interest" description="Disordered" evidence="1">
    <location>
        <begin position="210"/>
        <end position="230"/>
    </location>
</feature>
<feature type="compositionally biased region" description="Basic and acidic residues" evidence="1">
    <location>
        <begin position="1027"/>
        <end position="1042"/>
    </location>
</feature>
<feature type="region of interest" description="Disordered" evidence="1">
    <location>
        <begin position="544"/>
        <end position="566"/>
    </location>
</feature>
<sequence>MATEGEVQFEDREQNNEQLLEILQVRRENSGDETVPVEFVGGGDGNDGTGALILQSQEIELNGERHVILQQAQDSETGELLVVLQGANGEPIALSSEALSSMQGLVQVSGAEGEQMITLAVSQENAGQQMVVITDSSSSTVATLPVESLASATSRFSLSSTTKAVSNLCSTANASTNVVQAVETPRMATHQEQSSSQPIFKAGERIKDLTSTDDSQNVNGSETRIDETTKSVAVTEKVEKESGSIVEEDSNGGDKGVESGVDFTSAVIQVQDSNSNTALETLMANAVVSAADNNFVVMTTEDSGMPTEINLADVISAGSASGQTFFIETSEGLVACTSASTAEDGSIQLVAADSGSNAALLTAPHTEGQILQNVGNNSVTYTLQSTPSGIELTPLTNVQSPVKQQPLKQKPVRQSKTKTISTTKAGETLLLPSSITNKSVVAPVSVTNTNSKTRAVPLRNTKSATGIHVTVTPQSSYSSNIIPVQPDNSSSHLKSIPKTSTGTSVSAMLTTSTPAASQLAASRRTYSKKNNIVWLNPEQTTVTTVSRSPTASTTSVPISSSPTTPVKNKTTVTVFSGTKSSIPSSGLTIVKTDTVSNDLNAKVASLPSTPSPDKKRETPTKAAPKDVQNSPVNTDSKTTSTSISISSASTTSTEVTANVANTKISIVSPLKSSETTKAKPKTTTGETIQSDHKQEKTQGHETKSDAKVSKQEKSKEIDKQTTIVKEIEKKSKGTKEIHEQQKVHVEPSTEDMKTVKALNTRSSKSKNIEANTSVSKADKSESLPKNEKSQKKDTDFSKSTVKSTESNSSKIEQPKEIEKKGKERDSKRKVESIDESKSTKSSKSRNQAKQISETKKKTEVDEKSSETSNNSSELKNTEKRSSGRRKVEEVANDQKEVKLRSSKSETRSSKSKESAEFSETTKLSDMNVVESNSVEVLVNEQSKLTKNEVTDINVQKTNELSDKKTSSKDKTDESEKPKETEKRTRDAKRKSEELNTEKTKSLKMSKAKSVKTKTSEKSENESNLSDVEGHTTPKKDSQEKSKIQPVTEIKNTTEDLKNPVTETPRERRTREVRKKVEIVHEEPKSEKSTKLKVNFKLDEKDSEASANTTGERLSSGRKKRKIEEESKRERSTRSSTTKSTPEPELVPILKKSRPSPIAPKSVERVSMLKSFGEAVDVETEEMEKRNVVSSIIDSRSPAERYDFVANDCQFHIRHQSTSLSPFTPRGSGGSYMCQKCGYKTTRMNNLVLHHKDQCPVVKSAVMLLWENEIRKQTKKPQENSTPVVDEYVTNKRKLDLDVNIGEIYDTDGDMEEDDEEKAEKGDSIMQAINEVKPVTQDTVLLPSDEEDENSGNDAVKKCFGFEEKEIVWADFEGVHWPALVVKVHDKDKEVTVKLIDSSIARKWLVILYPICHLVVFCYSVKMSVDKVKPFDNAEVNKRLLSEGKAIHGDGVVKAVQKAEDYSRKRCLGDENGAAKLFEDLNEYREPLSDEERLDDERLDENVVENSNGKQNNTVVVESDDSSDLRDLIENSAQWKERRRISNSKLLQCIKDGKIENHLLGVYRETIPSDRHIKFKTGSDAEKSQLKHVPWFGPIDDEDQQEEIYDYCSQLFKGNFKPDGSFDTVAYLFEVWVPEAIVKAISRIRRIELSDAEAIFVKGVILSKSEKVELEKEILKEAEKQATTNTSSN</sequence>
<feature type="compositionally biased region" description="Basic and acidic residues" evidence="1">
    <location>
        <begin position="812"/>
        <end position="838"/>
    </location>
</feature>
<evidence type="ECO:0000256" key="1">
    <source>
        <dbReference type="SAM" id="MobiDB-lite"/>
    </source>
</evidence>
<feature type="compositionally biased region" description="Polar residues" evidence="1">
    <location>
        <begin position="797"/>
        <end position="811"/>
    </location>
</feature>
<feature type="compositionally biased region" description="Polar residues" evidence="1">
    <location>
        <begin position="671"/>
        <end position="688"/>
    </location>
</feature>
<feature type="domain" description="PWWP" evidence="2">
    <location>
        <begin position="1537"/>
        <end position="1673"/>
    </location>
</feature>
<dbReference type="OrthoDB" id="10013064at2759"/>
<keyword evidence="4" id="KW-1185">Reference proteome</keyword>
<feature type="compositionally biased region" description="Basic and acidic residues" evidence="1">
    <location>
        <begin position="776"/>
        <end position="796"/>
    </location>
</feature>
<dbReference type="CDD" id="cd06080">
    <property type="entry name" value="PWWP_MUM1-like"/>
    <property type="match status" value="1"/>
</dbReference>
<feature type="region of interest" description="Disordered" evidence="1">
    <location>
        <begin position="671"/>
        <end position="1158"/>
    </location>
</feature>
<feature type="compositionally biased region" description="Basic and acidic residues" evidence="1">
    <location>
        <begin position="1051"/>
        <end position="1103"/>
    </location>
</feature>
<feature type="compositionally biased region" description="Basic and acidic residues" evidence="1">
    <location>
        <begin position="875"/>
        <end position="915"/>
    </location>
</feature>
<dbReference type="InterPro" id="IPR048795">
    <property type="entry name" value="PWP3A_3B_4_C"/>
</dbReference>
<reference evidence="3 4" key="1">
    <citation type="journal article" date="2018" name="Gigascience">
        <title>Genomes of trombidid mites reveal novel predicted allergens and laterally-transferred genes associated with secondary metabolism.</title>
        <authorList>
            <person name="Dong X."/>
            <person name="Chaisiri K."/>
            <person name="Xia D."/>
            <person name="Armstrong S.D."/>
            <person name="Fang Y."/>
            <person name="Donnelly M.J."/>
            <person name="Kadowaki T."/>
            <person name="McGarry J.W."/>
            <person name="Darby A.C."/>
            <person name="Makepeace B.L."/>
        </authorList>
    </citation>
    <scope>NUCLEOTIDE SEQUENCE [LARGE SCALE GENOMIC DNA]</scope>
    <source>
        <strain evidence="3">UoL-UT</strain>
    </source>
</reference>
<evidence type="ECO:0000313" key="4">
    <source>
        <dbReference type="Proteomes" id="UP000288716"/>
    </source>
</evidence>
<feature type="compositionally biased region" description="Basic and acidic residues" evidence="1">
    <location>
        <begin position="959"/>
        <end position="1000"/>
    </location>
</feature>
<accession>A0A443SSY5</accession>
<feature type="compositionally biased region" description="Basic residues" evidence="1">
    <location>
        <begin position="1001"/>
        <end position="1011"/>
    </location>
</feature>
<dbReference type="Proteomes" id="UP000288716">
    <property type="component" value="Unassembled WGS sequence"/>
</dbReference>
<feature type="compositionally biased region" description="Basic and acidic residues" evidence="1">
    <location>
        <begin position="689"/>
        <end position="754"/>
    </location>
</feature>
<feature type="compositionally biased region" description="Polar residues" evidence="1">
    <location>
        <begin position="1503"/>
        <end position="1513"/>
    </location>
</feature>